<reference evidence="2 3" key="2">
    <citation type="journal article" date="2014" name="PLoS Genet.">
        <title>Phylogenetically driven sequencing of extremely halophilic archaea reveals strategies for static and dynamic osmo-response.</title>
        <authorList>
            <person name="Becker E.A."/>
            <person name="Seitzer P.M."/>
            <person name="Tritt A."/>
            <person name="Larsen D."/>
            <person name="Krusor M."/>
            <person name="Yao A.I."/>
            <person name="Wu D."/>
            <person name="Madern D."/>
            <person name="Eisen J.A."/>
            <person name="Darling A.E."/>
            <person name="Facciotti M.T."/>
        </authorList>
    </citation>
    <scope>NUCLEOTIDE SEQUENCE [LARGE SCALE GENOMIC DNA]</scope>
    <source>
        <strain evidence="3">ATCC 29605 / DSM 3757 / JCM 8879 / NBRC 14742 / NCIMB 2012 / VKM B-1768 / DS2</strain>
    </source>
</reference>
<name>A0A384KC69_HALVD</name>
<dbReference type="InterPro" id="IPR036388">
    <property type="entry name" value="WH-like_DNA-bd_sf"/>
</dbReference>
<dbReference type="AlphaFoldDB" id="A0A384KC69"/>
<dbReference type="SUPFAM" id="SSF46785">
    <property type="entry name" value="Winged helix' DNA-binding domain"/>
    <property type="match status" value="1"/>
</dbReference>
<dbReference type="Gene3D" id="1.10.10.10">
    <property type="entry name" value="Winged helix-like DNA-binding domain superfamily/Winged helix DNA-binding domain"/>
    <property type="match status" value="1"/>
</dbReference>
<sequence>MGDESRARSRNEHGQYVGRISLDAVLEVFEARDDAARPLTATDVMEALDCSRRTAHNKLNELEARGDLATRKVGARSRVFWIPMPARGEPTAGRAADSTDSASTAETAATDEVEADGSDDLDHPPAVSSAIERADLPGSGPMLDARREALSAAYQYLTDHPEAKKADFLRDVYYDYPAGFESAEGWWNAIQPALKQLPGVDPPEERGHIWHFLGG</sequence>
<proteinExistence type="predicted"/>
<organism evidence="2 3">
    <name type="scientific">Haloferax volcanii (strain ATCC 29605 / DSM 3757 / JCM 8879 / NBRC 14742 / NCIMB 2012 / VKM B-1768 / DS2)</name>
    <name type="common">Halobacterium volcanii</name>
    <dbReference type="NCBI Taxonomy" id="309800"/>
    <lineage>
        <taxon>Archaea</taxon>
        <taxon>Methanobacteriati</taxon>
        <taxon>Methanobacteriota</taxon>
        <taxon>Stenosarchaea group</taxon>
        <taxon>Halobacteria</taxon>
        <taxon>Halobacteriales</taxon>
        <taxon>Haloferacaceae</taxon>
        <taxon>Haloferax</taxon>
    </lineage>
</organism>
<evidence type="ECO:0008006" key="4">
    <source>
        <dbReference type="Google" id="ProtNLM"/>
    </source>
</evidence>
<dbReference type="RefSeq" id="WP_004041584.1">
    <property type="nucleotide sequence ID" value="NC_013967.1"/>
</dbReference>
<protein>
    <recommendedName>
        <fullName evidence="4">Helix-turn-helix domain-containing protein</fullName>
    </recommendedName>
</protein>
<dbReference type="EMBL" id="AOHU01000029">
    <property type="protein sequence ID" value="ELY35707.1"/>
    <property type="molecule type" value="Genomic_DNA"/>
</dbReference>
<dbReference type="Proteomes" id="UP000011532">
    <property type="component" value="Unassembled WGS sequence"/>
</dbReference>
<comment type="caution">
    <text evidence="2">The sequence shown here is derived from an EMBL/GenBank/DDBJ whole genome shotgun (WGS) entry which is preliminary data.</text>
</comment>
<feature type="compositionally biased region" description="Low complexity" evidence="1">
    <location>
        <begin position="95"/>
        <end position="108"/>
    </location>
</feature>
<accession>A0A384KC69</accession>
<evidence type="ECO:0000313" key="2">
    <source>
        <dbReference type="EMBL" id="ELY35707.1"/>
    </source>
</evidence>
<dbReference type="GeneID" id="8926278"/>
<reference evidence="3" key="1">
    <citation type="submission" date="2012-11" db="EMBL/GenBank/DDBJ databases">
        <authorList>
            <person name="Becker E.A."/>
            <person name="Seitzer P."/>
            <person name="Tritt A."/>
            <person name="Larsen D."/>
            <person name="Yao A."/>
            <person name="Wu D."/>
            <person name="Darling A."/>
            <person name="Eisen J.A."/>
            <person name="Facciotti M.T."/>
        </authorList>
    </citation>
    <scope>NUCLEOTIDE SEQUENCE [LARGE SCALE GENOMIC DNA]</scope>
    <source>
        <strain evidence="3">ATCC 29605 / DSM 3757 / JCM 8879 / NBRC 14742 / NCIMB 2012 / VKM B-1768 / DS2</strain>
    </source>
</reference>
<evidence type="ECO:0000256" key="1">
    <source>
        <dbReference type="SAM" id="MobiDB-lite"/>
    </source>
</evidence>
<dbReference type="InterPro" id="IPR036390">
    <property type="entry name" value="WH_DNA-bd_sf"/>
</dbReference>
<dbReference type="OrthoDB" id="189973at2157"/>
<evidence type="ECO:0000313" key="3">
    <source>
        <dbReference type="Proteomes" id="UP000011532"/>
    </source>
</evidence>
<gene>
    <name evidence="2" type="ORF">C498_03825</name>
</gene>
<feature type="region of interest" description="Disordered" evidence="1">
    <location>
        <begin position="86"/>
        <end position="126"/>
    </location>
</feature>
<feature type="compositionally biased region" description="Acidic residues" evidence="1">
    <location>
        <begin position="109"/>
        <end position="119"/>
    </location>
</feature>